<sequence length="60" mass="6593">MCLSAALQTFENGSAIPFENNRIAKENDRVPLQGDRGNMLTWAIDSTVDRLLTAVSLGRD</sequence>
<reference evidence="1 2" key="1">
    <citation type="submission" date="2020-01" db="EMBL/GenBank/DDBJ databases">
        <title>Draft genome sequence of Aspergillus udagawae IFM 46972.</title>
        <authorList>
            <person name="Takahashi H."/>
            <person name="Yaguchi T."/>
        </authorList>
    </citation>
    <scope>NUCLEOTIDE SEQUENCE [LARGE SCALE GENOMIC DNA]</scope>
    <source>
        <strain evidence="1 2">IFM 46972</strain>
    </source>
</reference>
<dbReference type="Proteomes" id="UP000465221">
    <property type="component" value="Unassembled WGS sequence"/>
</dbReference>
<dbReference type="EMBL" id="BLKC01000056">
    <property type="protein sequence ID" value="GFF43938.1"/>
    <property type="molecule type" value="Genomic_DNA"/>
</dbReference>
<evidence type="ECO:0000313" key="1">
    <source>
        <dbReference type="EMBL" id="GFF43938.1"/>
    </source>
</evidence>
<gene>
    <name evidence="1" type="ORF">IFM46972_07374</name>
</gene>
<dbReference type="AlphaFoldDB" id="A0A8H3S4Z8"/>
<comment type="caution">
    <text evidence="1">The sequence shown here is derived from an EMBL/GenBank/DDBJ whole genome shotgun (WGS) entry which is preliminary data.</text>
</comment>
<proteinExistence type="predicted"/>
<protein>
    <submittedName>
        <fullName evidence="1">Uncharacterized protein</fullName>
    </submittedName>
</protein>
<accession>A0A8H3S4Z8</accession>
<evidence type="ECO:0000313" key="2">
    <source>
        <dbReference type="Proteomes" id="UP000465221"/>
    </source>
</evidence>
<name>A0A8H3S4Z8_9EURO</name>
<organism evidence="1 2">
    <name type="scientific">Aspergillus udagawae</name>
    <dbReference type="NCBI Taxonomy" id="91492"/>
    <lineage>
        <taxon>Eukaryota</taxon>
        <taxon>Fungi</taxon>
        <taxon>Dikarya</taxon>
        <taxon>Ascomycota</taxon>
        <taxon>Pezizomycotina</taxon>
        <taxon>Eurotiomycetes</taxon>
        <taxon>Eurotiomycetidae</taxon>
        <taxon>Eurotiales</taxon>
        <taxon>Aspergillaceae</taxon>
        <taxon>Aspergillus</taxon>
        <taxon>Aspergillus subgen. Fumigati</taxon>
    </lineage>
</organism>